<dbReference type="PANTHER" id="PTHR46791">
    <property type="entry name" value="EXPRESSED PROTEIN"/>
    <property type="match status" value="1"/>
</dbReference>
<dbReference type="Pfam" id="PF24764">
    <property type="entry name" value="rva_4"/>
    <property type="match status" value="1"/>
</dbReference>
<sequence length="310" mass="36619">MGYRQLTRRLRLKYNLQVRRDTVMKSLRIIDPEGVECRKRRRLKRRRYGTPGPNFLWHVDGWDKLAPFGIFIHGAVDGFSRRILWLEVNSTNKKPSIIASHYLNAVLQLEGVPRRLRSDRGTENTIMGNLQRFFRWHDPDDFAGSASFLEGKSCGNQRIEAWWSKFREGGGGWWMNLFKDLRDTGFYRDDCLIKECLKFCFLPVIRRELRLVVELWNTHNIQRQTRCEVEGGKPDVMFFTPEIHGKENYLVNVDIQDVEACQEMYAENCVDYNENFEELVRLIKPDYEPPSSEQEALKLYIEITDCLKNV</sequence>
<evidence type="ECO:0000313" key="2">
    <source>
        <dbReference type="EMBL" id="KAK2562314.1"/>
    </source>
</evidence>
<dbReference type="InterPro" id="IPR036397">
    <property type="entry name" value="RNaseH_sf"/>
</dbReference>
<feature type="domain" description="Integrase core" evidence="1">
    <location>
        <begin position="48"/>
        <end position="223"/>
    </location>
</feature>
<dbReference type="Proteomes" id="UP001249851">
    <property type="component" value="Unassembled WGS sequence"/>
</dbReference>
<evidence type="ECO:0000313" key="3">
    <source>
        <dbReference type="Proteomes" id="UP001249851"/>
    </source>
</evidence>
<dbReference type="AlphaFoldDB" id="A0AAD9QJH1"/>
<dbReference type="InterPro" id="IPR012337">
    <property type="entry name" value="RNaseH-like_sf"/>
</dbReference>
<organism evidence="2 3">
    <name type="scientific">Acropora cervicornis</name>
    <name type="common">Staghorn coral</name>
    <dbReference type="NCBI Taxonomy" id="6130"/>
    <lineage>
        <taxon>Eukaryota</taxon>
        <taxon>Metazoa</taxon>
        <taxon>Cnidaria</taxon>
        <taxon>Anthozoa</taxon>
        <taxon>Hexacorallia</taxon>
        <taxon>Scleractinia</taxon>
        <taxon>Astrocoeniina</taxon>
        <taxon>Acroporidae</taxon>
        <taxon>Acropora</taxon>
    </lineage>
</organism>
<gene>
    <name evidence="2" type="ORF">P5673_014587</name>
</gene>
<protein>
    <recommendedName>
        <fullName evidence="1">Integrase core domain-containing protein</fullName>
    </recommendedName>
</protein>
<dbReference type="InterPro" id="IPR058913">
    <property type="entry name" value="Integrase_dom_put"/>
</dbReference>
<name>A0AAD9QJH1_ACRCE</name>
<reference evidence="2" key="1">
    <citation type="journal article" date="2023" name="G3 (Bethesda)">
        <title>Whole genome assembly and annotation of the endangered Caribbean coral Acropora cervicornis.</title>
        <authorList>
            <person name="Selwyn J.D."/>
            <person name="Vollmer S.V."/>
        </authorList>
    </citation>
    <scope>NUCLEOTIDE SEQUENCE</scope>
    <source>
        <strain evidence="2">K2</strain>
    </source>
</reference>
<reference evidence="2" key="2">
    <citation type="journal article" date="2023" name="Science">
        <title>Genomic signatures of disease resistance in endangered staghorn corals.</title>
        <authorList>
            <person name="Vollmer S.V."/>
            <person name="Selwyn J.D."/>
            <person name="Despard B.A."/>
            <person name="Roesel C.L."/>
        </authorList>
    </citation>
    <scope>NUCLEOTIDE SEQUENCE</scope>
    <source>
        <strain evidence="2">K2</strain>
    </source>
</reference>
<dbReference type="EMBL" id="JARQWQ010000029">
    <property type="protein sequence ID" value="KAK2562314.1"/>
    <property type="molecule type" value="Genomic_DNA"/>
</dbReference>
<keyword evidence="3" id="KW-1185">Reference proteome</keyword>
<dbReference type="PANTHER" id="PTHR46791:SF13">
    <property type="entry name" value="CLR5 DOMAIN-CONTAINING PROTEIN"/>
    <property type="match status" value="1"/>
</dbReference>
<dbReference type="SUPFAM" id="SSF53098">
    <property type="entry name" value="Ribonuclease H-like"/>
    <property type="match status" value="1"/>
</dbReference>
<accession>A0AAD9QJH1</accession>
<evidence type="ECO:0000259" key="1">
    <source>
        <dbReference type="Pfam" id="PF24764"/>
    </source>
</evidence>
<proteinExistence type="predicted"/>
<comment type="caution">
    <text evidence="2">The sequence shown here is derived from an EMBL/GenBank/DDBJ whole genome shotgun (WGS) entry which is preliminary data.</text>
</comment>
<dbReference type="Gene3D" id="3.30.420.10">
    <property type="entry name" value="Ribonuclease H-like superfamily/Ribonuclease H"/>
    <property type="match status" value="1"/>
</dbReference>
<dbReference type="GO" id="GO:0003676">
    <property type="term" value="F:nucleic acid binding"/>
    <property type="evidence" value="ECO:0007669"/>
    <property type="project" value="InterPro"/>
</dbReference>